<keyword evidence="1 4" id="KW-0349">Heme</keyword>
<sequence length="293" mass="32564">MKKLSYLAAALFLSHTAYGQADPAPLDSPSPNISMEILIGAFIATALMVLLASLAMLRAFKVIAQEMQHPSPLFENEKVEPLEYEEWQSRKSSKPGIWTKLLGLKPISEESELIMEHEFDGIAELDNPTPAWFMWLFYGTIVFAFSYMMYFHVFDYGKMQEEEYEIEMAEAKIEKEAYLAKAGNNIDENSVKEDLSEAVIISGKAVYTSNCVACHGDKGQGLVGPNLTDKFWLHGGTVNSVFKTIKYGVPEKGMIPWEKTLSQKQIADVSNYIISLKGSNPANPKAAQGAEEG</sequence>
<keyword evidence="6" id="KW-0732">Signal</keyword>
<evidence type="ECO:0000256" key="4">
    <source>
        <dbReference type="PROSITE-ProRule" id="PRU00433"/>
    </source>
</evidence>
<evidence type="ECO:0000256" key="1">
    <source>
        <dbReference type="ARBA" id="ARBA00022617"/>
    </source>
</evidence>
<organism evidence="8 9">
    <name type="scientific">Daejeonella lutea</name>
    <dbReference type="NCBI Taxonomy" id="572036"/>
    <lineage>
        <taxon>Bacteria</taxon>
        <taxon>Pseudomonadati</taxon>
        <taxon>Bacteroidota</taxon>
        <taxon>Sphingobacteriia</taxon>
        <taxon>Sphingobacteriales</taxon>
        <taxon>Sphingobacteriaceae</taxon>
        <taxon>Daejeonella</taxon>
    </lineage>
</organism>
<name>A0A1T5A593_9SPHI</name>
<dbReference type="PANTHER" id="PTHR33751">
    <property type="entry name" value="CBB3-TYPE CYTOCHROME C OXIDASE SUBUNIT FIXP"/>
    <property type="match status" value="1"/>
</dbReference>
<dbReference type="SUPFAM" id="SSF46626">
    <property type="entry name" value="Cytochrome c"/>
    <property type="match status" value="1"/>
</dbReference>
<dbReference type="PROSITE" id="PS51007">
    <property type="entry name" value="CYTC"/>
    <property type="match status" value="1"/>
</dbReference>
<proteinExistence type="predicted"/>
<evidence type="ECO:0000259" key="7">
    <source>
        <dbReference type="PROSITE" id="PS51007"/>
    </source>
</evidence>
<dbReference type="InterPro" id="IPR050597">
    <property type="entry name" value="Cytochrome_c_Oxidase_Subunit"/>
</dbReference>
<dbReference type="Proteomes" id="UP000189981">
    <property type="component" value="Unassembled WGS sequence"/>
</dbReference>
<feature type="chain" id="PRO_5012301312" evidence="6">
    <location>
        <begin position="20"/>
        <end position="293"/>
    </location>
</feature>
<keyword evidence="3 4" id="KW-0408">Iron</keyword>
<evidence type="ECO:0000313" key="8">
    <source>
        <dbReference type="EMBL" id="SKB29813.1"/>
    </source>
</evidence>
<keyword evidence="2 4" id="KW-0479">Metal-binding</keyword>
<dbReference type="InterPro" id="IPR032858">
    <property type="entry name" value="CcoP_N"/>
</dbReference>
<accession>A0A1T5A593</accession>
<reference evidence="9" key="1">
    <citation type="submission" date="2017-02" db="EMBL/GenBank/DDBJ databases">
        <authorList>
            <person name="Varghese N."/>
            <person name="Submissions S."/>
        </authorList>
    </citation>
    <scope>NUCLEOTIDE SEQUENCE [LARGE SCALE GENOMIC DNA]</scope>
    <source>
        <strain evidence="9">DSM 22385</strain>
    </source>
</reference>
<dbReference type="EMBL" id="FUYR01000001">
    <property type="protein sequence ID" value="SKB29813.1"/>
    <property type="molecule type" value="Genomic_DNA"/>
</dbReference>
<feature type="transmembrane region" description="Helical" evidence="5">
    <location>
        <begin position="132"/>
        <end position="153"/>
    </location>
</feature>
<evidence type="ECO:0000256" key="2">
    <source>
        <dbReference type="ARBA" id="ARBA00022723"/>
    </source>
</evidence>
<dbReference type="STRING" id="572036.SAMN05661099_0309"/>
<dbReference type="GO" id="GO:0009055">
    <property type="term" value="F:electron transfer activity"/>
    <property type="evidence" value="ECO:0007669"/>
    <property type="project" value="InterPro"/>
</dbReference>
<evidence type="ECO:0000313" key="9">
    <source>
        <dbReference type="Proteomes" id="UP000189981"/>
    </source>
</evidence>
<dbReference type="PANTHER" id="PTHR33751:SF1">
    <property type="entry name" value="CBB3-TYPE CYTOCHROME C OXIDASE SUBUNIT FIXP"/>
    <property type="match status" value="1"/>
</dbReference>
<feature type="transmembrane region" description="Helical" evidence="5">
    <location>
        <begin position="37"/>
        <end position="57"/>
    </location>
</feature>
<dbReference type="Pfam" id="PF13442">
    <property type="entry name" value="Cytochrome_CBB3"/>
    <property type="match status" value="1"/>
</dbReference>
<evidence type="ECO:0000256" key="3">
    <source>
        <dbReference type="ARBA" id="ARBA00023004"/>
    </source>
</evidence>
<gene>
    <name evidence="8" type="ORF">SAMN05661099_0309</name>
</gene>
<dbReference type="Gene3D" id="6.10.280.130">
    <property type="match status" value="1"/>
</dbReference>
<dbReference type="OrthoDB" id="9811281at2"/>
<dbReference type="InterPro" id="IPR038414">
    <property type="entry name" value="CcoP_N_sf"/>
</dbReference>
<keyword evidence="5" id="KW-0812">Transmembrane</keyword>
<evidence type="ECO:0000256" key="5">
    <source>
        <dbReference type="SAM" id="Phobius"/>
    </source>
</evidence>
<keyword evidence="9" id="KW-1185">Reference proteome</keyword>
<dbReference type="RefSeq" id="WP_079700808.1">
    <property type="nucleotide sequence ID" value="NZ_FUYR01000001.1"/>
</dbReference>
<dbReference type="Pfam" id="PF14715">
    <property type="entry name" value="FixP_N"/>
    <property type="match status" value="1"/>
</dbReference>
<dbReference type="AlphaFoldDB" id="A0A1T5A593"/>
<dbReference type="InterPro" id="IPR036909">
    <property type="entry name" value="Cyt_c-like_dom_sf"/>
</dbReference>
<dbReference type="Gene3D" id="1.10.760.10">
    <property type="entry name" value="Cytochrome c-like domain"/>
    <property type="match status" value="1"/>
</dbReference>
<dbReference type="InterPro" id="IPR009056">
    <property type="entry name" value="Cyt_c-like_dom"/>
</dbReference>
<feature type="domain" description="Cytochrome c" evidence="7">
    <location>
        <begin position="198"/>
        <end position="277"/>
    </location>
</feature>
<evidence type="ECO:0000256" key="6">
    <source>
        <dbReference type="SAM" id="SignalP"/>
    </source>
</evidence>
<feature type="signal peptide" evidence="6">
    <location>
        <begin position="1"/>
        <end position="19"/>
    </location>
</feature>
<keyword evidence="5" id="KW-0472">Membrane</keyword>
<dbReference type="GO" id="GO:0046872">
    <property type="term" value="F:metal ion binding"/>
    <property type="evidence" value="ECO:0007669"/>
    <property type="project" value="UniProtKB-KW"/>
</dbReference>
<protein>
    <submittedName>
        <fullName evidence="8">Cytochrome c oxidase cbb3-type subunit 3</fullName>
    </submittedName>
</protein>
<dbReference type="GO" id="GO:0020037">
    <property type="term" value="F:heme binding"/>
    <property type="evidence" value="ECO:0007669"/>
    <property type="project" value="InterPro"/>
</dbReference>
<keyword evidence="5" id="KW-1133">Transmembrane helix</keyword>